<feature type="domain" description="Reverse transcriptase" evidence="11">
    <location>
        <begin position="214"/>
        <end position="426"/>
    </location>
</feature>
<keyword evidence="3" id="KW-0548">Nucleotidyltransferase</keyword>
<evidence type="ECO:0000256" key="10">
    <source>
        <dbReference type="SAM" id="MobiDB-lite"/>
    </source>
</evidence>
<dbReference type="EMBL" id="JAVDVX010000001">
    <property type="protein sequence ID" value="MDR7088229.1"/>
    <property type="molecule type" value="Genomic_DNA"/>
</dbReference>
<feature type="region of interest" description="Disordered" evidence="10">
    <location>
        <begin position="113"/>
        <end position="147"/>
    </location>
</feature>
<dbReference type="InterPro" id="IPR000477">
    <property type="entry name" value="RT_dom"/>
</dbReference>
<dbReference type="GO" id="GO:0003964">
    <property type="term" value="F:RNA-directed DNA polymerase activity"/>
    <property type="evidence" value="ECO:0007669"/>
    <property type="project" value="UniProtKB-KW"/>
</dbReference>
<keyword evidence="13" id="KW-1185">Reference proteome</keyword>
<evidence type="ECO:0000256" key="9">
    <source>
        <dbReference type="ARBA" id="ARBA00048173"/>
    </source>
</evidence>
<reference evidence="12 13" key="1">
    <citation type="submission" date="2023-07" db="EMBL/GenBank/DDBJ databases">
        <title>Sorghum-associated microbial communities from plants grown in Nebraska, USA.</title>
        <authorList>
            <person name="Schachtman D."/>
        </authorList>
    </citation>
    <scope>NUCLEOTIDE SEQUENCE [LARGE SCALE GENOMIC DNA]</scope>
    <source>
        <strain evidence="12 13">BE190</strain>
    </source>
</reference>
<comment type="similarity">
    <text evidence="8">Belongs to the bacterial reverse transcriptase family.</text>
</comment>
<keyword evidence="2" id="KW-0808">Transferase</keyword>
<dbReference type="SUPFAM" id="SSF56672">
    <property type="entry name" value="DNA/RNA polymerases"/>
    <property type="match status" value="1"/>
</dbReference>
<keyword evidence="5" id="KW-0460">Magnesium</keyword>
<dbReference type="RefSeq" id="WP_310067582.1">
    <property type="nucleotide sequence ID" value="NZ_JAVDVX010000001.1"/>
</dbReference>
<evidence type="ECO:0000256" key="1">
    <source>
        <dbReference type="ARBA" id="ARBA00012493"/>
    </source>
</evidence>
<evidence type="ECO:0000259" key="11">
    <source>
        <dbReference type="PROSITE" id="PS50878"/>
    </source>
</evidence>
<dbReference type="InterPro" id="IPR000123">
    <property type="entry name" value="Reverse_transcriptase_msDNA"/>
</dbReference>
<dbReference type="PROSITE" id="PS50878">
    <property type="entry name" value="RT_POL"/>
    <property type="match status" value="1"/>
</dbReference>
<accession>A0ABU1USR8</accession>
<evidence type="ECO:0000256" key="2">
    <source>
        <dbReference type="ARBA" id="ARBA00022679"/>
    </source>
</evidence>
<evidence type="ECO:0000313" key="12">
    <source>
        <dbReference type="EMBL" id="MDR7088229.1"/>
    </source>
</evidence>
<evidence type="ECO:0000256" key="4">
    <source>
        <dbReference type="ARBA" id="ARBA00022723"/>
    </source>
</evidence>
<feature type="compositionally biased region" description="Polar residues" evidence="10">
    <location>
        <begin position="116"/>
        <end position="127"/>
    </location>
</feature>
<dbReference type="Pfam" id="PF00078">
    <property type="entry name" value="RVT_1"/>
    <property type="match status" value="1"/>
</dbReference>
<keyword evidence="7" id="KW-0051">Antiviral defense</keyword>
<dbReference type="CDD" id="cd03487">
    <property type="entry name" value="RT_Bac_retron_II"/>
    <property type="match status" value="1"/>
</dbReference>
<evidence type="ECO:0000256" key="8">
    <source>
        <dbReference type="ARBA" id="ARBA00034120"/>
    </source>
</evidence>
<comment type="caution">
    <text evidence="12">The sequence shown here is derived from an EMBL/GenBank/DDBJ whole genome shotgun (WGS) entry which is preliminary data.</text>
</comment>
<dbReference type="PANTHER" id="PTHR34047:SF7">
    <property type="entry name" value="RNA-DIRECTED DNA POLYMERASE"/>
    <property type="match status" value="1"/>
</dbReference>
<evidence type="ECO:0000256" key="6">
    <source>
        <dbReference type="ARBA" id="ARBA00022918"/>
    </source>
</evidence>
<evidence type="ECO:0000256" key="7">
    <source>
        <dbReference type="ARBA" id="ARBA00023118"/>
    </source>
</evidence>
<evidence type="ECO:0000256" key="5">
    <source>
        <dbReference type="ARBA" id="ARBA00022842"/>
    </source>
</evidence>
<sequence>MSIQFNDQLLLWGLGVLQPAAPQEVLSFLKLVYPTVEQWPDELYLNGCFSHWEASNYIVLLNKKYSMYSLTALANMRMDVKLRRQRDKARICLLRAAYDASLILPGAMDQDLDGASPSSEFSSTLQEGSRPVGSGSKPSRTEPTRLRTRTYWSRVSEQLSTQVGLDFHSPGIPSFQYRYCSFPTLKTLHQASMSESCEKDMSLSQLGLAIGVSPRLLTSFIHKPENHYRHFNLPKKGGGERDIAAPRFFLKTIQYWIKSYILCHLKVHDACHAYMSGRSINTNAEKHIGKAYVANVDIENFFGNITKEHVFRVLEKNGIGRNLATAVSGIVTLNRVIPQGAPTSPVISNAVLYDFDEAMSKISVARGLDYSRYADDITFSANSRAAIESIVSKCRELLANEGFNLKDEKTRVASNRASQRVTGLVVNEKVQPPREYRRKLRAIFNNALRNPHEYVDRLDELSGYFGYLSSFSCGRNARQIRKDRLALYRVRRLVRIQKYKDESV</sequence>
<keyword evidence="4" id="KW-0479">Metal-binding</keyword>
<dbReference type="InterPro" id="IPR043502">
    <property type="entry name" value="DNA/RNA_pol_sf"/>
</dbReference>
<organism evidence="12 13">
    <name type="scientific">Cellvibrio fibrivorans</name>
    <dbReference type="NCBI Taxonomy" id="126350"/>
    <lineage>
        <taxon>Bacteria</taxon>
        <taxon>Pseudomonadati</taxon>
        <taxon>Pseudomonadota</taxon>
        <taxon>Gammaproteobacteria</taxon>
        <taxon>Cellvibrionales</taxon>
        <taxon>Cellvibrionaceae</taxon>
        <taxon>Cellvibrio</taxon>
    </lineage>
</organism>
<keyword evidence="6 12" id="KW-0695">RNA-directed DNA polymerase</keyword>
<dbReference type="InterPro" id="IPR051083">
    <property type="entry name" value="GrpII_Intron_Splice-Mob/Def"/>
</dbReference>
<dbReference type="NCBIfam" id="NF038233">
    <property type="entry name" value="retron_St85_RT"/>
    <property type="match status" value="1"/>
</dbReference>
<dbReference type="Proteomes" id="UP001253595">
    <property type="component" value="Unassembled WGS sequence"/>
</dbReference>
<proteinExistence type="inferred from homology"/>
<name>A0ABU1USR8_9GAMM</name>
<dbReference type="PRINTS" id="PR00866">
    <property type="entry name" value="RNADNAPOLMS"/>
</dbReference>
<dbReference type="PANTHER" id="PTHR34047">
    <property type="entry name" value="NUCLEAR INTRON MATURASE 1, MITOCHONDRIAL-RELATED"/>
    <property type="match status" value="1"/>
</dbReference>
<comment type="catalytic activity">
    <reaction evidence="9">
        <text>DNA(n) + a 2'-deoxyribonucleoside 5'-triphosphate = DNA(n+1) + diphosphate</text>
        <dbReference type="Rhea" id="RHEA:22508"/>
        <dbReference type="Rhea" id="RHEA-COMP:17339"/>
        <dbReference type="Rhea" id="RHEA-COMP:17340"/>
        <dbReference type="ChEBI" id="CHEBI:33019"/>
        <dbReference type="ChEBI" id="CHEBI:61560"/>
        <dbReference type="ChEBI" id="CHEBI:173112"/>
        <dbReference type="EC" id="2.7.7.49"/>
    </reaction>
</comment>
<gene>
    <name evidence="12" type="ORF">J2X05_000232</name>
</gene>
<evidence type="ECO:0000256" key="3">
    <source>
        <dbReference type="ARBA" id="ARBA00022695"/>
    </source>
</evidence>
<dbReference type="EC" id="2.7.7.49" evidence="1"/>
<evidence type="ECO:0000313" key="13">
    <source>
        <dbReference type="Proteomes" id="UP001253595"/>
    </source>
</evidence>
<protein>
    <recommendedName>
        <fullName evidence="1">RNA-directed DNA polymerase</fullName>
        <ecNumber evidence="1">2.7.7.49</ecNumber>
    </recommendedName>
</protein>